<reference evidence="1 2" key="1">
    <citation type="submission" date="2023-10" db="EMBL/GenBank/DDBJ databases">
        <title>Hymenobacter endophyticus sp. nov., an isolate from the leaf tissues of wheat.</title>
        <authorList>
            <person name="Dai Y."/>
        </authorList>
    </citation>
    <scope>NUCLEOTIDE SEQUENCE [LARGE SCALE GENOMIC DNA]</scope>
    <source>
        <strain evidence="1 2">ZK17L-C2</strain>
    </source>
</reference>
<evidence type="ECO:0000313" key="1">
    <source>
        <dbReference type="EMBL" id="MDU0369810.1"/>
    </source>
</evidence>
<dbReference type="EMBL" id="JAWDJT010000002">
    <property type="protein sequence ID" value="MDU0369810.1"/>
    <property type="molecule type" value="Genomic_DNA"/>
</dbReference>
<dbReference type="RefSeq" id="WP_315997298.1">
    <property type="nucleotide sequence ID" value="NZ_JAWDJT010000002.1"/>
</dbReference>
<comment type="caution">
    <text evidence="1">The sequence shown here is derived from an EMBL/GenBank/DDBJ whole genome shotgun (WGS) entry which is preliminary data.</text>
</comment>
<gene>
    <name evidence="1" type="ORF">ROI90_05335</name>
</gene>
<protein>
    <submittedName>
        <fullName evidence="1">Uncharacterized protein</fullName>
    </submittedName>
</protein>
<dbReference type="PROSITE" id="PS51257">
    <property type="entry name" value="PROKAR_LIPOPROTEIN"/>
    <property type="match status" value="1"/>
</dbReference>
<organism evidence="1 2">
    <name type="scientific">Hymenobacter endophyticus</name>
    <dbReference type="NCBI Taxonomy" id="3076335"/>
    <lineage>
        <taxon>Bacteria</taxon>
        <taxon>Pseudomonadati</taxon>
        <taxon>Bacteroidota</taxon>
        <taxon>Cytophagia</taxon>
        <taxon>Cytophagales</taxon>
        <taxon>Hymenobacteraceae</taxon>
        <taxon>Hymenobacter</taxon>
    </lineage>
</organism>
<sequence>MRALQLVVLGGYMVASLASCQVSRPTFVTRTSGTVTSFPTDSASTVLLLHDSQGPQATRAIMTTAEAAAFRQQ</sequence>
<dbReference type="Proteomes" id="UP001250698">
    <property type="component" value="Unassembled WGS sequence"/>
</dbReference>
<accession>A0ABU3TEW2</accession>
<proteinExistence type="predicted"/>
<evidence type="ECO:0000313" key="2">
    <source>
        <dbReference type="Proteomes" id="UP001250698"/>
    </source>
</evidence>
<name>A0ABU3TEW2_9BACT</name>
<keyword evidence="2" id="KW-1185">Reference proteome</keyword>